<keyword evidence="9 10" id="KW-0742">SOS response</keyword>
<dbReference type="SUPFAM" id="SSF52540">
    <property type="entry name" value="P-loop containing nucleoside triphosphate hydrolases"/>
    <property type="match status" value="1"/>
</dbReference>
<keyword evidence="8 9" id="KW-0238">DNA-binding</keyword>
<evidence type="ECO:0000313" key="12">
    <source>
        <dbReference type="EMBL" id="MDM7857570.1"/>
    </source>
</evidence>
<evidence type="ECO:0000256" key="8">
    <source>
        <dbReference type="ARBA" id="ARBA00023125"/>
    </source>
</evidence>
<proteinExistence type="inferred from homology"/>
<sequence length="364" mass="41249">MPIKALSVTGLRNLEPATLNFSSKINILYGANGSGKSSLLEAIYLLSLARSFRSTKIQTLIQHEAAETVVFAQLVASSEHNTNKIGIKRSRQGEFEIRINGENIKTIAQLARALPLQLLNSDSFLLLEGAPKLRRQFLDWGVFHVEHSFHSQWSRMQTSLKQRNSWLRHAIMDRQLLASWDKEFCAASESIDQARQNYIALLKPVFEQTLESLIKLPELSISYYRGWDKDSSLQSVLDNGLERDRILGYTQAGPQRADIRIKVGGHNAIEILSRGQQKLVVCALKLAQGYLLAQQMQQQCIYLIDDLPAELDKEHRKALSRLLEELNCQAFITGTDKETLLEGWQMDTPVAMFHVEHGRINLVE</sequence>
<dbReference type="Gene3D" id="1.20.1050.90">
    <property type="entry name" value="RecF/RecN/SMC, N-terminal domain"/>
    <property type="match status" value="1"/>
</dbReference>
<evidence type="ECO:0000256" key="5">
    <source>
        <dbReference type="ARBA" id="ARBA00022705"/>
    </source>
</evidence>
<organism evidence="12 13">
    <name type="scientific">Thiopseudomonas acetoxidans</name>
    <dbReference type="NCBI Taxonomy" id="3041622"/>
    <lineage>
        <taxon>Bacteria</taxon>
        <taxon>Pseudomonadati</taxon>
        <taxon>Pseudomonadota</taxon>
        <taxon>Gammaproteobacteria</taxon>
        <taxon>Pseudomonadales</taxon>
        <taxon>Pseudomonadaceae</taxon>
        <taxon>Thiopseudomonas</taxon>
    </lineage>
</organism>
<evidence type="ECO:0000256" key="1">
    <source>
        <dbReference type="ARBA" id="ARBA00004496"/>
    </source>
</evidence>
<dbReference type="Gene3D" id="3.40.50.300">
    <property type="entry name" value="P-loop containing nucleotide triphosphate hydrolases"/>
    <property type="match status" value="1"/>
</dbReference>
<dbReference type="InterPro" id="IPR001238">
    <property type="entry name" value="DNA-binding_RecF"/>
</dbReference>
<comment type="caution">
    <text evidence="12">The sequence shown here is derived from an EMBL/GenBank/DDBJ whole genome shotgun (WGS) entry which is preliminary data.</text>
</comment>
<evidence type="ECO:0000256" key="2">
    <source>
        <dbReference type="ARBA" id="ARBA00008016"/>
    </source>
</evidence>
<dbReference type="InterPro" id="IPR018078">
    <property type="entry name" value="DNA-binding_RecF_CS"/>
</dbReference>
<dbReference type="NCBIfam" id="TIGR00611">
    <property type="entry name" value="recf"/>
    <property type="match status" value="1"/>
</dbReference>
<comment type="subcellular location">
    <subcellularLocation>
        <location evidence="1 9 10">Cytoplasm</location>
    </subcellularLocation>
</comment>
<evidence type="ECO:0000256" key="6">
    <source>
        <dbReference type="ARBA" id="ARBA00022741"/>
    </source>
</evidence>
<dbReference type="InterPro" id="IPR027417">
    <property type="entry name" value="P-loop_NTPase"/>
</dbReference>
<dbReference type="Proteomes" id="UP001241056">
    <property type="component" value="Unassembled WGS sequence"/>
</dbReference>
<evidence type="ECO:0000256" key="9">
    <source>
        <dbReference type="HAMAP-Rule" id="MF_00365"/>
    </source>
</evidence>
<keyword evidence="9 10" id="KW-0227">DNA damage</keyword>
<feature type="binding site" evidence="9">
    <location>
        <begin position="30"/>
        <end position="37"/>
    </location>
    <ligand>
        <name>ATP</name>
        <dbReference type="ChEBI" id="CHEBI:30616"/>
    </ligand>
</feature>
<accession>A0ABT7SN11</accession>
<keyword evidence="6 9" id="KW-0547">Nucleotide-binding</keyword>
<evidence type="ECO:0000256" key="4">
    <source>
        <dbReference type="ARBA" id="ARBA00022490"/>
    </source>
</evidence>
<dbReference type="Pfam" id="PF02463">
    <property type="entry name" value="SMC_N"/>
    <property type="match status" value="1"/>
</dbReference>
<keyword evidence="7 9" id="KW-0067">ATP-binding</keyword>
<evidence type="ECO:0000313" key="13">
    <source>
        <dbReference type="Proteomes" id="UP001241056"/>
    </source>
</evidence>
<evidence type="ECO:0000256" key="3">
    <source>
        <dbReference type="ARBA" id="ARBA00020170"/>
    </source>
</evidence>
<evidence type="ECO:0000259" key="11">
    <source>
        <dbReference type="Pfam" id="PF02463"/>
    </source>
</evidence>
<protein>
    <recommendedName>
        <fullName evidence="3 9">DNA replication and repair protein RecF</fullName>
    </recommendedName>
</protein>
<dbReference type="PROSITE" id="PS00618">
    <property type="entry name" value="RECF_2"/>
    <property type="match status" value="1"/>
</dbReference>
<dbReference type="PANTHER" id="PTHR32182:SF0">
    <property type="entry name" value="DNA REPLICATION AND REPAIR PROTEIN RECF"/>
    <property type="match status" value="1"/>
</dbReference>
<evidence type="ECO:0000256" key="10">
    <source>
        <dbReference type="RuleBase" id="RU000578"/>
    </source>
</evidence>
<keyword evidence="4 9" id="KW-0963">Cytoplasm</keyword>
<comment type="similarity">
    <text evidence="2 9 10">Belongs to the RecF family.</text>
</comment>
<dbReference type="HAMAP" id="MF_00365">
    <property type="entry name" value="RecF"/>
    <property type="match status" value="1"/>
</dbReference>
<dbReference type="InterPro" id="IPR003395">
    <property type="entry name" value="RecF/RecN/SMC_N"/>
</dbReference>
<evidence type="ECO:0000256" key="7">
    <source>
        <dbReference type="ARBA" id="ARBA00022840"/>
    </source>
</evidence>
<comment type="function">
    <text evidence="9 10">The RecF protein is involved in DNA metabolism; it is required for DNA replication and normal SOS inducibility. RecF binds preferentially to single-stranded, linear DNA. It also seems to bind ATP.</text>
</comment>
<keyword evidence="13" id="KW-1185">Reference proteome</keyword>
<keyword evidence="5 9" id="KW-0235">DNA replication</keyword>
<feature type="domain" description="RecF/RecN/SMC N-terminal" evidence="11">
    <location>
        <begin position="3"/>
        <end position="359"/>
    </location>
</feature>
<dbReference type="RefSeq" id="WP_289410227.1">
    <property type="nucleotide sequence ID" value="NZ_JAUCDY010000004.1"/>
</dbReference>
<keyword evidence="9 10" id="KW-0234">DNA repair</keyword>
<name>A0ABT7SN11_9GAMM</name>
<gene>
    <name evidence="9 12" type="primary">recF</name>
    <name evidence="12" type="ORF">QEZ41_04675</name>
</gene>
<dbReference type="PROSITE" id="PS00617">
    <property type="entry name" value="RECF_1"/>
    <property type="match status" value="1"/>
</dbReference>
<reference evidence="12 13" key="1">
    <citation type="submission" date="2023-06" db="EMBL/GenBank/DDBJ databases">
        <title>Thiopseudomonas sp. CY1220 draft genome sequence.</title>
        <authorList>
            <person name="Zhao G."/>
            <person name="An M."/>
        </authorList>
    </citation>
    <scope>NUCLEOTIDE SEQUENCE [LARGE SCALE GENOMIC DNA]</scope>
    <source>
        <strain evidence="12 13">CY1220</strain>
    </source>
</reference>
<dbReference type="InterPro" id="IPR042174">
    <property type="entry name" value="RecF_2"/>
</dbReference>
<dbReference type="PANTHER" id="PTHR32182">
    <property type="entry name" value="DNA REPLICATION AND REPAIR PROTEIN RECF"/>
    <property type="match status" value="1"/>
</dbReference>
<dbReference type="EMBL" id="JAUCDY010000004">
    <property type="protein sequence ID" value="MDM7857570.1"/>
    <property type="molecule type" value="Genomic_DNA"/>
</dbReference>